<evidence type="ECO:0000313" key="3">
    <source>
        <dbReference type="Proteomes" id="UP000295217"/>
    </source>
</evidence>
<dbReference type="RefSeq" id="WP_132107493.1">
    <property type="nucleotide sequence ID" value="NZ_SMLB01000062.1"/>
</dbReference>
<comment type="caution">
    <text evidence="2">The sequence shown here is derived from an EMBL/GenBank/DDBJ whole genome shotgun (WGS) entry which is preliminary data.</text>
</comment>
<dbReference type="Gene3D" id="1.10.10.2830">
    <property type="match status" value="1"/>
</dbReference>
<dbReference type="Gene3D" id="3.90.1530.30">
    <property type="match status" value="1"/>
</dbReference>
<dbReference type="AlphaFoldDB" id="A0A4R4ZZJ6"/>
<gene>
    <name evidence="2" type="ORF">E1262_27215</name>
</gene>
<dbReference type="InterPro" id="IPR036086">
    <property type="entry name" value="ParB/Sulfiredoxin_sf"/>
</dbReference>
<feature type="domain" description="ParB-like N-terminal" evidence="1">
    <location>
        <begin position="7"/>
        <end position="97"/>
    </location>
</feature>
<dbReference type="SUPFAM" id="SSF109709">
    <property type="entry name" value="KorB DNA-binding domain-like"/>
    <property type="match status" value="1"/>
</dbReference>
<evidence type="ECO:0000313" key="2">
    <source>
        <dbReference type="EMBL" id="TDD64781.1"/>
    </source>
</evidence>
<dbReference type="GO" id="GO:0005694">
    <property type="term" value="C:chromosome"/>
    <property type="evidence" value="ECO:0007669"/>
    <property type="project" value="TreeGrafter"/>
</dbReference>
<dbReference type="InterPro" id="IPR003115">
    <property type="entry name" value="ParB_N"/>
</dbReference>
<sequence length="450" mass="49405">MQYEEIIEIDPRDIIIGENIRTDVVLDDEFVDSIREHGVLSPVVTYRVADGENKGRVELVWGQRRTLGAIKAERATVPALVAKSKDEALKAAKIDRIVKQIVENDQRAGVSESDRAAAYEQLSILGLSATAIAKKVSAKRARVKTALDVRANETASLALTDHALTLDQAAVIAEFSDDAEAVARLVEAAHDGGFDHAAQRERDDRAEQEVIDAKRAELAEQGTTVLDREAQHHPEAADLRTLADAEGNDLTEDSHAECPGHAAVILPGWGGNVRVVWLCTDWRAHGHRDRHGRVTGPMTDEQKEERRQLIATNKAWDSAEQVRRAWLRTFLARKSAPKDAAQYVARTVLAAHRTVGSAIGDNNQLLAELLGHDKPTSWDDSPLLEAADKATPARAQMLTLGMVLAGIESSLTRHSWRNPTREAADYLTALTGWGYELADVERIITEHGTD</sequence>
<dbReference type="PANTHER" id="PTHR33375">
    <property type="entry name" value="CHROMOSOME-PARTITIONING PROTEIN PARB-RELATED"/>
    <property type="match status" value="1"/>
</dbReference>
<reference evidence="2 3" key="1">
    <citation type="submission" date="2019-02" db="EMBL/GenBank/DDBJ databases">
        <title>Draft genome sequences of novel Actinobacteria.</title>
        <authorList>
            <person name="Sahin N."/>
            <person name="Ay H."/>
            <person name="Saygin H."/>
        </authorList>
    </citation>
    <scope>NUCLEOTIDE SEQUENCE [LARGE SCALE GENOMIC DNA]</scope>
    <source>
        <strain evidence="2 3">8K307</strain>
    </source>
</reference>
<dbReference type="Pfam" id="PF02195">
    <property type="entry name" value="ParB_N"/>
    <property type="match status" value="1"/>
</dbReference>
<dbReference type="Proteomes" id="UP000295217">
    <property type="component" value="Unassembled WGS sequence"/>
</dbReference>
<accession>A0A4R4ZZJ6</accession>
<name>A0A4R4ZZJ6_9ACTN</name>
<dbReference type="OrthoDB" id="3846919at2"/>
<dbReference type="PANTHER" id="PTHR33375:SF1">
    <property type="entry name" value="CHROMOSOME-PARTITIONING PROTEIN PARB-RELATED"/>
    <property type="match status" value="1"/>
</dbReference>
<evidence type="ECO:0000259" key="1">
    <source>
        <dbReference type="SMART" id="SM00470"/>
    </source>
</evidence>
<dbReference type="SUPFAM" id="SSF110849">
    <property type="entry name" value="ParB/Sulfiredoxin"/>
    <property type="match status" value="1"/>
</dbReference>
<proteinExistence type="predicted"/>
<dbReference type="InterPro" id="IPR050336">
    <property type="entry name" value="Chromosome_partition/occlusion"/>
</dbReference>
<dbReference type="EMBL" id="SMLB01000062">
    <property type="protein sequence ID" value="TDD64781.1"/>
    <property type="molecule type" value="Genomic_DNA"/>
</dbReference>
<dbReference type="SMART" id="SM00470">
    <property type="entry name" value="ParB"/>
    <property type="match status" value="1"/>
</dbReference>
<organism evidence="2 3">
    <name type="scientific">Jiangella aurantiaca</name>
    <dbReference type="NCBI Taxonomy" id="2530373"/>
    <lineage>
        <taxon>Bacteria</taxon>
        <taxon>Bacillati</taxon>
        <taxon>Actinomycetota</taxon>
        <taxon>Actinomycetes</taxon>
        <taxon>Jiangellales</taxon>
        <taxon>Jiangellaceae</taxon>
        <taxon>Jiangella</taxon>
    </lineage>
</organism>
<keyword evidence="3" id="KW-1185">Reference proteome</keyword>
<protein>
    <submittedName>
        <fullName evidence="2">Chromosome partitioning protein ParB</fullName>
    </submittedName>
</protein>
<dbReference type="GO" id="GO:0007059">
    <property type="term" value="P:chromosome segregation"/>
    <property type="evidence" value="ECO:0007669"/>
    <property type="project" value="TreeGrafter"/>
</dbReference>